<feature type="chain" id="PRO_5038027645" evidence="1">
    <location>
        <begin position="24"/>
        <end position="112"/>
    </location>
</feature>
<organism evidence="2 3">
    <name type="scientific">Membranihabitans marinus</name>
    <dbReference type="NCBI Taxonomy" id="1227546"/>
    <lineage>
        <taxon>Bacteria</taxon>
        <taxon>Pseudomonadati</taxon>
        <taxon>Bacteroidota</taxon>
        <taxon>Saprospiria</taxon>
        <taxon>Saprospirales</taxon>
        <taxon>Saprospiraceae</taxon>
        <taxon>Membranihabitans</taxon>
    </lineage>
</organism>
<feature type="signal peptide" evidence="1">
    <location>
        <begin position="1"/>
        <end position="23"/>
    </location>
</feature>
<sequence length="112" mass="12982">MKFLNAFAMVLIFIALTTHSSHAKSLDDPNSELRISITKLLSKPNIGQSVDEHVRISFFVTDDEKLVVLKTDARTKPLDKFIKDRINYQKINIKDLEVNRIFHMKVHFALEE</sequence>
<reference evidence="2" key="1">
    <citation type="submission" date="2021-06" db="EMBL/GenBank/DDBJ databases">
        <title>44 bacteria genomes isolated from Dapeng, Shenzhen.</title>
        <authorList>
            <person name="Zheng W."/>
            <person name="Yu S."/>
            <person name="Huang Y."/>
        </authorList>
    </citation>
    <scope>NUCLEOTIDE SEQUENCE</scope>
    <source>
        <strain evidence="2">DP5N28-2</strain>
    </source>
</reference>
<dbReference type="EMBL" id="JAHVHU010000007">
    <property type="protein sequence ID" value="MBY5958026.1"/>
    <property type="molecule type" value="Genomic_DNA"/>
</dbReference>
<name>A0A953HTN7_9BACT</name>
<evidence type="ECO:0000313" key="3">
    <source>
        <dbReference type="Proteomes" id="UP000753961"/>
    </source>
</evidence>
<keyword evidence="1" id="KW-0732">Signal</keyword>
<evidence type="ECO:0000313" key="2">
    <source>
        <dbReference type="EMBL" id="MBY5958026.1"/>
    </source>
</evidence>
<dbReference type="RefSeq" id="WP_222579562.1">
    <property type="nucleotide sequence ID" value="NZ_JAHVHU010000007.1"/>
</dbReference>
<dbReference type="Proteomes" id="UP000753961">
    <property type="component" value="Unassembled WGS sequence"/>
</dbReference>
<accession>A0A953HTN7</accession>
<protein>
    <submittedName>
        <fullName evidence="2">Uncharacterized protein</fullName>
    </submittedName>
</protein>
<comment type="caution">
    <text evidence="2">The sequence shown here is derived from an EMBL/GenBank/DDBJ whole genome shotgun (WGS) entry which is preliminary data.</text>
</comment>
<keyword evidence="3" id="KW-1185">Reference proteome</keyword>
<dbReference type="AlphaFoldDB" id="A0A953HTN7"/>
<evidence type="ECO:0000256" key="1">
    <source>
        <dbReference type="SAM" id="SignalP"/>
    </source>
</evidence>
<proteinExistence type="predicted"/>
<gene>
    <name evidence="2" type="ORF">KUV50_07790</name>
</gene>